<comment type="caution">
    <text evidence="1">The sequence shown here is derived from an EMBL/GenBank/DDBJ whole genome shotgun (WGS) entry which is preliminary data.</text>
</comment>
<keyword evidence="2" id="KW-1185">Reference proteome</keyword>
<organism evidence="1 2">
    <name type="scientific">Bacterioplanoides pacificum</name>
    <dbReference type="NCBI Taxonomy" id="1171596"/>
    <lineage>
        <taxon>Bacteria</taxon>
        <taxon>Pseudomonadati</taxon>
        <taxon>Pseudomonadota</taxon>
        <taxon>Gammaproteobacteria</taxon>
        <taxon>Oceanospirillales</taxon>
        <taxon>Oceanospirillaceae</taxon>
        <taxon>Bacterioplanoides</taxon>
    </lineage>
</organism>
<accession>A0ABV7VPN7</accession>
<sequence length="77" mass="9328">MYYAALRDFSLGHRLDVKRFAAECGPHHFEYRLLARKNGNQLNYDHINMLTAPQCVDDHFPQLLQWLQQHQHERPYY</sequence>
<dbReference type="RefSeq" id="WP_376865152.1">
    <property type="nucleotide sequence ID" value="NZ_JBHRYB010000005.1"/>
</dbReference>
<dbReference type="EMBL" id="JBHRYB010000005">
    <property type="protein sequence ID" value="MFC3679454.1"/>
    <property type="molecule type" value="Genomic_DNA"/>
</dbReference>
<gene>
    <name evidence="1" type="ORF">ACFOMG_04925</name>
</gene>
<evidence type="ECO:0000313" key="2">
    <source>
        <dbReference type="Proteomes" id="UP001595722"/>
    </source>
</evidence>
<dbReference type="Proteomes" id="UP001595722">
    <property type="component" value="Unassembled WGS sequence"/>
</dbReference>
<protein>
    <submittedName>
        <fullName evidence="1">Uncharacterized protein</fullName>
    </submittedName>
</protein>
<proteinExistence type="predicted"/>
<evidence type="ECO:0000313" key="1">
    <source>
        <dbReference type="EMBL" id="MFC3679454.1"/>
    </source>
</evidence>
<name>A0ABV7VPN7_9GAMM</name>
<reference evidence="2" key="1">
    <citation type="journal article" date="2019" name="Int. J. Syst. Evol. Microbiol.">
        <title>The Global Catalogue of Microorganisms (GCM) 10K type strain sequencing project: providing services to taxonomists for standard genome sequencing and annotation.</title>
        <authorList>
            <consortium name="The Broad Institute Genomics Platform"/>
            <consortium name="The Broad Institute Genome Sequencing Center for Infectious Disease"/>
            <person name="Wu L."/>
            <person name="Ma J."/>
        </authorList>
    </citation>
    <scope>NUCLEOTIDE SEQUENCE [LARGE SCALE GENOMIC DNA]</scope>
    <source>
        <strain evidence="2">KCTC 42424</strain>
    </source>
</reference>